<sequence length="156" mass="17440">MFDNIPAIVPWPFQGTSGKTLIGFKGGCPDLFAKKERAAVEDLLKKHGLNETLVIVDDEDSRGYLLLLDEHTDGRLFDCELNTDDESILLAYNSLVPGVFVYDLLRLITAAANPEDPDTLEKLISVVRNTHVIWCDDEDDDFVPFTWADVELLLAS</sequence>
<evidence type="ECO:0000313" key="2">
    <source>
        <dbReference type="Proteomes" id="UP000655366"/>
    </source>
</evidence>
<dbReference type="RefSeq" id="WP_196395678.1">
    <property type="nucleotide sequence ID" value="NZ_JADNYM010000005.1"/>
</dbReference>
<dbReference type="EMBL" id="JADNYM010000005">
    <property type="protein sequence ID" value="MBG0738732.1"/>
    <property type="molecule type" value="Genomic_DNA"/>
</dbReference>
<accession>A0A931G9I6</accession>
<reference evidence="1 2" key="1">
    <citation type="submission" date="2020-11" db="EMBL/GenBank/DDBJ databases">
        <title>Arthrobacter antarcticus sp. nov., isolated from Antarctic Soil.</title>
        <authorList>
            <person name="Li J."/>
        </authorList>
    </citation>
    <scope>NUCLEOTIDE SEQUENCE [LARGE SCALE GENOMIC DNA]</scope>
    <source>
        <strain evidence="1 2">Z1-20</strain>
    </source>
</reference>
<proteinExistence type="predicted"/>
<name>A0A931G9I6_9MICC</name>
<dbReference type="Proteomes" id="UP000655366">
    <property type="component" value="Unassembled WGS sequence"/>
</dbReference>
<protein>
    <submittedName>
        <fullName evidence="1">Uncharacterized protein</fullName>
    </submittedName>
</protein>
<gene>
    <name evidence="1" type="ORF">IV500_04775</name>
</gene>
<organism evidence="1 2">
    <name type="scientific">Arthrobacter terrae</name>
    <dbReference type="NCBI Taxonomy" id="2935737"/>
    <lineage>
        <taxon>Bacteria</taxon>
        <taxon>Bacillati</taxon>
        <taxon>Actinomycetota</taxon>
        <taxon>Actinomycetes</taxon>
        <taxon>Micrococcales</taxon>
        <taxon>Micrococcaceae</taxon>
        <taxon>Arthrobacter</taxon>
    </lineage>
</organism>
<keyword evidence="2" id="KW-1185">Reference proteome</keyword>
<dbReference type="AlphaFoldDB" id="A0A931G9I6"/>
<evidence type="ECO:0000313" key="1">
    <source>
        <dbReference type="EMBL" id="MBG0738732.1"/>
    </source>
</evidence>
<comment type="caution">
    <text evidence="1">The sequence shown here is derived from an EMBL/GenBank/DDBJ whole genome shotgun (WGS) entry which is preliminary data.</text>
</comment>